<sequence length="301" mass="35641">MDISILDNEFFLYNYDYCYLESMHWLFNSKIIPAENIITGLSYGLDGIECSCFDRPTLSFCMHSQDVFYDTHHIVNILKNDNNHIIKNCLFAFGYYSFHYDLSKTMFKDRCVNVYYPLFKTTHNLYVENIEKRISINNLSDPDFIKGYHAFFKENPYYFNNKIVRDTLDNAVVAKGGWKNITDEERLQFAKNRAIIQNKHIHHIETLKENVALFYKICKILTQCNIKIHVIIMPFSQEYAVFINSEYKKMIYGILDEMPFEINFIDFNDEHIMNTCDFMDQDHLTLDGAKKISKVINSLLL</sequence>
<dbReference type="OrthoDB" id="1886856at2"/>
<accession>A0A1I5Y5I8</accession>
<proteinExistence type="predicted"/>
<dbReference type="EMBL" id="FOXO01000041">
    <property type="protein sequence ID" value="SFQ39501.1"/>
    <property type="molecule type" value="Genomic_DNA"/>
</dbReference>
<protein>
    <recommendedName>
        <fullName evidence="3">SGNH/GDSL hydrolase family protein</fullName>
    </recommendedName>
</protein>
<evidence type="ECO:0000313" key="1">
    <source>
        <dbReference type="EMBL" id="SFQ39501.1"/>
    </source>
</evidence>
<organism evidence="1 2">
    <name type="scientific">Butyrivibrio proteoclasticus</name>
    <dbReference type="NCBI Taxonomy" id="43305"/>
    <lineage>
        <taxon>Bacteria</taxon>
        <taxon>Bacillati</taxon>
        <taxon>Bacillota</taxon>
        <taxon>Clostridia</taxon>
        <taxon>Lachnospirales</taxon>
        <taxon>Lachnospiraceae</taxon>
        <taxon>Butyrivibrio</taxon>
    </lineage>
</organism>
<dbReference type="AlphaFoldDB" id="A0A1I5Y5I8"/>
<reference evidence="2" key="1">
    <citation type="submission" date="2016-10" db="EMBL/GenBank/DDBJ databases">
        <authorList>
            <person name="Varghese N."/>
            <person name="Submissions S."/>
        </authorList>
    </citation>
    <scope>NUCLEOTIDE SEQUENCE [LARGE SCALE GENOMIC DNA]</scope>
    <source>
        <strain evidence="2">P18</strain>
    </source>
</reference>
<dbReference type="RefSeq" id="WP_074891705.1">
    <property type="nucleotide sequence ID" value="NZ_FOXO01000041.1"/>
</dbReference>
<gene>
    <name evidence="1" type="ORF">SAMN04487928_1412</name>
</gene>
<evidence type="ECO:0008006" key="3">
    <source>
        <dbReference type="Google" id="ProtNLM"/>
    </source>
</evidence>
<name>A0A1I5Y5I8_9FIRM</name>
<evidence type="ECO:0000313" key="2">
    <source>
        <dbReference type="Proteomes" id="UP000182624"/>
    </source>
</evidence>
<keyword evidence="2" id="KW-1185">Reference proteome</keyword>
<dbReference type="Proteomes" id="UP000182624">
    <property type="component" value="Unassembled WGS sequence"/>
</dbReference>